<reference evidence="1" key="1">
    <citation type="submission" date="2023-10" db="EMBL/GenBank/DDBJ databases">
        <title>Genome assembly of Pristionchus species.</title>
        <authorList>
            <person name="Yoshida K."/>
            <person name="Sommer R.J."/>
        </authorList>
    </citation>
    <scope>NUCLEOTIDE SEQUENCE</scope>
    <source>
        <strain evidence="1">RS5133</strain>
    </source>
</reference>
<feature type="non-terminal residue" evidence="1">
    <location>
        <position position="101"/>
    </location>
</feature>
<gene>
    <name evidence="1" type="ORF">PFISCL1PPCAC_18631</name>
</gene>
<accession>A0AAV5W5U4</accession>
<sequence>LFTHYYDPNDYTFQYETSVPFELRSSLFDLDSRHDSKFLTSSKLRHSLKRSKLPEKAGQLLKLIRKLNEKCIDKSIQEYHTKHAGKFADFESLIGEITENC</sequence>
<name>A0AAV5W5U4_9BILA</name>
<dbReference type="Proteomes" id="UP001432322">
    <property type="component" value="Unassembled WGS sequence"/>
</dbReference>
<keyword evidence="2" id="KW-1185">Reference proteome</keyword>
<dbReference type="EMBL" id="BTSY01000005">
    <property type="protein sequence ID" value="GMT27334.1"/>
    <property type="molecule type" value="Genomic_DNA"/>
</dbReference>
<evidence type="ECO:0000313" key="1">
    <source>
        <dbReference type="EMBL" id="GMT27334.1"/>
    </source>
</evidence>
<comment type="caution">
    <text evidence="1">The sequence shown here is derived from an EMBL/GenBank/DDBJ whole genome shotgun (WGS) entry which is preliminary data.</text>
</comment>
<organism evidence="1 2">
    <name type="scientific">Pristionchus fissidentatus</name>
    <dbReference type="NCBI Taxonomy" id="1538716"/>
    <lineage>
        <taxon>Eukaryota</taxon>
        <taxon>Metazoa</taxon>
        <taxon>Ecdysozoa</taxon>
        <taxon>Nematoda</taxon>
        <taxon>Chromadorea</taxon>
        <taxon>Rhabditida</taxon>
        <taxon>Rhabditina</taxon>
        <taxon>Diplogasteromorpha</taxon>
        <taxon>Diplogasteroidea</taxon>
        <taxon>Neodiplogasteridae</taxon>
        <taxon>Pristionchus</taxon>
    </lineage>
</organism>
<evidence type="ECO:0000313" key="2">
    <source>
        <dbReference type="Proteomes" id="UP001432322"/>
    </source>
</evidence>
<dbReference type="AlphaFoldDB" id="A0AAV5W5U4"/>
<feature type="non-terminal residue" evidence="1">
    <location>
        <position position="1"/>
    </location>
</feature>
<proteinExistence type="predicted"/>
<protein>
    <submittedName>
        <fullName evidence="1">Uncharacterized protein</fullName>
    </submittedName>
</protein>